<proteinExistence type="predicted"/>
<feature type="region of interest" description="Disordered" evidence="1">
    <location>
        <begin position="37"/>
        <end position="84"/>
    </location>
</feature>
<sequence>MNCYEPLHSIYEEDIMDLLSSPRRTFREPAPIALILAQSPPSTPLWTSSSTPSPSSTPASSAPASPTPSRTLSLPSPTCEATSGDISCVDFALNADIKTGLTEMLNHESVKNDRELRSWIQSRLMEVEMQMRVQRRRRRREVSTGDALQGELSG</sequence>
<dbReference type="STRING" id="1507870.A0A1V8SCU1"/>
<evidence type="ECO:0000313" key="3">
    <source>
        <dbReference type="Proteomes" id="UP000192596"/>
    </source>
</evidence>
<comment type="caution">
    <text evidence="2">The sequence shown here is derived from an EMBL/GenBank/DDBJ whole genome shotgun (WGS) entry which is preliminary data.</text>
</comment>
<gene>
    <name evidence="2" type="ORF">B0A48_16972</name>
</gene>
<accession>A0A1V8SCU1</accession>
<name>A0A1V8SCU1_9PEZI</name>
<dbReference type="AlphaFoldDB" id="A0A1V8SCU1"/>
<reference evidence="3" key="1">
    <citation type="submission" date="2017-03" db="EMBL/GenBank/DDBJ databases">
        <title>Genomes of endolithic fungi from Antarctica.</title>
        <authorList>
            <person name="Coleine C."/>
            <person name="Masonjones S."/>
            <person name="Stajich J.E."/>
        </authorList>
    </citation>
    <scope>NUCLEOTIDE SEQUENCE [LARGE SCALE GENOMIC DNA]</scope>
    <source>
        <strain evidence="3">CCFEE 5527</strain>
    </source>
</reference>
<protein>
    <submittedName>
        <fullName evidence="2">Uncharacterized protein</fullName>
    </submittedName>
</protein>
<organism evidence="2 3">
    <name type="scientific">Cryoendolithus antarcticus</name>
    <dbReference type="NCBI Taxonomy" id="1507870"/>
    <lineage>
        <taxon>Eukaryota</taxon>
        <taxon>Fungi</taxon>
        <taxon>Dikarya</taxon>
        <taxon>Ascomycota</taxon>
        <taxon>Pezizomycotina</taxon>
        <taxon>Dothideomycetes</taxon>
        <taxon>Dothideomycetidae</taxon>
        <taxon>Cladosporiales</taxon>
        <taxon>Cladosporiaceae</taxon>
        <taxon>Cryoendolithus</taxon>
    </lineage>
</organism>
<dbReference type="OrthoDB" id="4509729at2759"/>
<dbReference type="Proteomes" id="UP000192596">
    <property type="component" value="Unassembled WGS sequence"/>
</dbReference>
<dbReference type="EMBL" id="NAJO01000059">
    <property type="protein sequence ID" value="OQN96998.1"/>
    <property type="molecule type" value="Genomic_DNA"/>
</dbReference>
<evidence type="ECO:0000313" key="2">
    <source>
        <dbReference type="EMBL" id="OQN96998.1"/>
    </source>
</evidence>
<keyword evidence="3" id="KW-1185">Reference proteome</keyword>
<dbReference type="InParanoid" id="A0A1V8SCU1"/>
<evidence type="ECO:0000256" key="1">
    <source>
        <dbReference type="SAM" id="MobiDB-lite"/>
    </source>
</evidence>
<feature type="compositionally biased region" description="Low complexity" evidence="1">
    <location>
        <begin position="44"/>
        <end position="78"/>
    </location>
</feature>